<proteinExistence type="predicted"/>
<evidence type="ECO:0000259" key="2">
    <source>
        <dbReference type="Pfam" id="PF18470"/>
    </source>
</evidence>
<dbReference type="Pfam" id="PF18470">
    <property type="entry name" value="Cas9_a"/>
    <property type="match status" value="1"/>
</dbReference>
<dbReference type="AlphaFoldDB" id="A0A1Y1QEJ9"/>
<dbReference type="InterPro" id="IPR003615">
    <property type="entry name" value="HNH_nuc"/>
</dbReference>
<feature type="domain" description="RuvC endonuclease subdomain 3" evidence="3">
    <location>
        <begin position="710"/>
        <end position="845"/>
    </location>
</feature>
<evidence type="ECO:0008006" key="6">
    <source>
        <dbReference type="Google" id="ProtNLM"/>
    </source>
</evidence>
<dbReference type="Pfam" id="PF18541">
    <property type="entry name" value="RuvC_III"/>
    <property type="match status" value="1"/>
</dbReference>
<dbReference type="Pfam" id="PF13395">
    <property type="entry name" value="HNH_4"/>
    <property type="match status" value="1"/>
</dbReference>
<dbReference type="GO" id="GO:0003676">
    <property type="term" value="F:nucleic acid binding"/>
    <property type="evidence" value="ECO:0007669"/>
    <property type="project" value="InterPro"/>
</dbReference>
<dbReference type="InterPro" id="IPR041383">
    <property type="entry name" value="RuvC_III"/>
</dbReference>
<dbReference type="NCBIfam" id="TIGR01865">
    <property type="entry name" value="cas_Csn1"/>
    <property type="match status" value="1"/>
</dbReference>
<dbReference type="InterPro" id="IPR028629">
    <property type="entry name" value="Cas9"/>
</dbReference>
<protein>
    <recommendedName>
        <fullName evidence="6">CRISPR-associated endonuclease Cas9</fullName>
    </recommendedName>
</protein>
<dbReference type="GO" id="GO:0004519">
    <property type="term" value="F:endonuclease activity"/>
    <property type="evidence" value="ECO:0007669"/>
    <property type="project" value="InterPro"/>
</dbReference>
<evidence type="ECO:0000313" key="5">
    <source>
        <dbReference type="Proteomes" id="UP000192491"/>
    </source>
</evidence>
<evidence type="ECO:0000259" key="1">
    <source>
        <dbReference type="Pfam" id="PF13395"/>
    </source>
</evidence>
<feature type="domain" description="HNH nuclease" evidence="1">
    <location>
        <begin position="590"/>
        <end position="647"/>
    </location>
</feature>
<reference evidence="4 5" key="1">
    <citation type="submission" date="2017-01" db="EMBL/GenBank/DDBJ databases">
        <title>Novel large sulfur bacteria in the metagenomes of groundwater-fed chemosynthetic microbial mats in the Lake Huron basin.</title>
        <authorList>
            <person name="Sharrar A.M."/>
            <person name="Flood B.E."/>
            <person name="Bailey J.V."/>
            <person name="Jones D.S."/>
            <person name="Biddanda B."/>
            <person name="Ruberg S.A."/>
            <person name="Marcus D.N."/>
            <person name="Dick G.J."/>
        </authorList>
    </citation>
    <scope>NUCLEOTIDE SEQUENCE [LARGE SCALE GENOMIC DNA]</scope>
    <source>
        <strain evidence="4">A8</strain>
    </source>
</reference>
<gene>
    <name evidence="4" type="ORF">BWK73_38905</name>
</gene>
<dbReference type="Gene3D" id="1.10.30.50">
    <property type="match status" value="1"/>
</dbReference>
<sequence length="1122" mass="127277">MEYRLGLDLGTASIGAVAVTPDKKDGSLHILAQQLRIFAEPVENDQGTLQPKKAARRQARQQRTQIERRAKRLKDIAKLSQHWGLDRKAIAPDNGQHLPRLRALAVTERVELEDLFRIFLKLAKRRGYAGGFRTQGDESGEVKSGVERLRNIMQERGCETLGQYLYDRQQRHLPIHLKIKTTGGSTGNKKGKQEITDPESENLYATRDLVMEEFDKLWDMQATFHTVLNNEHEGKHLRTVFREVIFHQLPLKSVSGMVGKCPLETNLPRAPRSHPVVQAFRIEKQLSDLRWGIRKNAEALSPEQKTIIRELLTKQKSTSFSSIEKALEKAGCPKPMGKSLNLQTITRDELQGDTTIAAFRTMGVEQAWLDIPTNAQTQVINLLADMGSPEQFDTDHWHTQMVGANGKTRTFTPETVQFINTLITSGKFGRLAKMGLEGGRSAYSIKALQTLTEWLQNPWWPENWSGEMIVSEDNAVRVYYPQANQQPTLQDTLPLPPKTGNEVVDGALRQLYRTLNIIRTELKAWPSSIVVEMSRELGQGITRRNEIMEQQGKNQLARKNAKAKLEENGCTASERNIKRYLLAAEQDFKCPYCQGQNTLKISDIVNGHETNFEHILPRSLTRVGLKRSEIVLAHRHCNDEKGDQTPWQAWGDGKNPVRWKAVEVMANWLSDKSNKARKDRSRAIAMSRKAKLLIMQDFENDVLNDESIANFTDRQFHESSWIAKEAAQWLRSICPDVSVSRGQMTAHLRRSWGLETVIPEARLKEGFPILDDEGKPVSAEEFADFRQAWEGHAKSKSGQYVERKLDKRIDHRHHLIDALTIALTSRSLYKKMADHYRNDCERNQRGEKSRIRLHAEPPYKKVRDAALSMILTCEVSHKPDRYPSGQLFYDTTYGRKLHPGTGKATFTYRQTLASLVGEKDNADKAYKQVQSIVSDDVRQLVLKALDDGIAKGMTPFTALQQPIEHPQYSREGKPVYIKKVKCYGNSAENAKEVKHRNRQGQVLTKYLNSKGYAYLEIRVENGKLIGEPNLIPLHQAASQKNRTKPSNVIRFFKGDTVEDSKTGKHYVVRQLKSQGGGMLVLSPVTEPRSVEGLSAKDGAFRPSGKSVVRFRGVEKCLNTVSF</sequence>
<dbReference type="EMBL" id="MTEJ01000392">
    <property type="protein sequence ID" value="OQX03629.1"/>
    <property type="molecule type" value="Genomic_DNA"/>
</dbReference>
<feature type="domain" description="Cas9 alpha-helical lobe" evidence="2">
    <location>
        <begin position="254"/>
        <end position="456"/>
    </location>
</feature>
<accession>A0A1Y1QEJ9</accession>
<comment type="caution">
    <text evidence="4">The sequence shown here is derived from an EMBL/GenBank/DDBJ whole genome shotgun (WGS) entry which is preliminary data.</text>
</comment>
<evidence type="ECO:0000313" key="4">
    <source>
        <dbReference type="EMBL" id="OQX03629.1"/>
    </source>
</evidence>
<dbReference type="Proteomes" id="UP000192491">
    <property type="component" value="Unassembled WGS sequence"/>
</dbReference>
<organism evidence="4 5">
    <name type="scientific">Thiothrix lacustris</name>
    <dbReference type="NCBI Taxonomy" id="525917"/>
    <lineage>
        <taxon>Bacteria</taxon>
        <taxon>Pseudomonadati</taxon>
        <taxon>Pseudomonadota</taxon>
        <taxon>Gammaproteobacteria</taxon>
        <taxon>Thiotrichales</taxon>
        <taxon>Thiotrichaceae</taxon>
        <taxon>Thiothrix</taxon>
    </lineage>
</organism>
<dbReference type="InterPro" id="IPR036397">
    <property type="entry name" value="RNaseH_sf"/>
</dbReference>
<dbReference type="InterPro" id="IPR040619">
    <property type="entry name" value="Cas9_alpha-helical_lobe"/>
</dbReference>
<dbReference type="Gene3D" id="3.30.420.10">
    <property type="entry name" value="Ribonuclease H-like superfamily/Ribonuclease H"/>
    <property type="match status" value="2"/>
</dbReference>
<name>A0A1Y1QEJ9_9GAMM</name>
<evidence type="ECO:0000259" key="3">
    <source>
        <dbReference type="Pfam" id="PF18541"/>
    </source>
</evidence>